<gene>
    <name evidence="1" type="ORF">BOVATA_008710</name>
</gene>
<sequence>MAVYCSLLEAPSNLKESLDWMVAVRRCSAIPMLAKTMYIVLLHGTQILPELTNIREGGAPTNVRSEDATSNYQDIAAGHKTITKGAHRSGRDVITKPTSWIDNLLIKLHLMDASEKEVKVNELYRHLAKASTRIQLILLNLTTDSTYVESYDRDVTWENSCAENPLKCAEIFVSFLIPVCDDLHMIQSECNKRHNLDSKLNGTGQRSVGKMLASMGYNVRDFIPEGTCRDFLEYYEALEEPLDFLNSIVHKYTVGKKRSRKPSVS</sequence>
<protein>
    <submittedName>
        <fullName evidence="1">Uncharacterized protein</fullName>
    </submittedName>
</protein>
<comment type="caution">
    <text evidence="1">The sequence shown here is derived from an EMBL/GenBank/DDBJ whole genome shotgun (WGS) entry which is preliminary data.</text>
</comment>
<dbReference type="VEuPathDB" id="PiroplasmaDB:BOVATA_008710"/>
<keyword evidence="2" id="KW-1185">Reference proteome</keyword>
<evidence type="ECO:0000313" key="1">
    <source>
        <dbReference type="EMBL" id="GBE59378.1"/>
    </source>
</evidence>
<dbReference type="AlphaFoldDB" id="A0A2H6K8S3"/>
<dbReference type="Proteomes" id="UP000236319">
    <property type="component" value="Unassembled WGS sequence"/>
</dbReference>
<reference evidence="1 2" key="1">
    <citation type="journal article" date="2017" name="BMC Genomics">
        <title>Whole-genome assembly of Babesia ovata and comparative genomics between closely related pathogens.</title>
        <authorList>
            <person name="Yamagishi J."/>
            <person name="Asada M."/>
            <person name="Hakimi H."/>
            <person name="Tanaka T.Q."/>
            <person name="Sugimoto C."/>
            <person name="Kawazu S."/>
        </authorList>
    </citation>
    <scope>NUCLEOTIDE SEQUENCE [LARGE SCALE GENOMIC DNA]</scope>
    <source>
        <strain evidence="1 2">Miyake</strain>
    </source>
</reference>
<dbReference type="EMBL" id="BDSA01000001">
    <property type="protein sequence ID" value="GBE59378.1"/>
    <property type="molecule type" value="Genomic_DNA"/>
</dbReference>
<proteinExistence type="predicted"/>
<evidence type="ECO:0000313" key="2">
    <source>
        <dbReference type="Proteomes" id="UP000236319"/>
    </source>
</evidence>
<dbReference type="GeneID" id="39873148"/>
<dbReference type="RefSeq" id="XP_028865621.1">
    <property type="nucleotide sequence ID" value="XM_029009788.1"/>
</dbReference>
<accession>A0A2H6K8S3</accession>
<name>A0A2H6K8S3_9APIC</name>
<organism evidence="1 2">
    <name type="scientific">Babesia ovata</name>
    <dbReference type="NCBI Taxonomy" id="189622"/>
    <lineage>
        <taxon>Eukaryota</taxon>
        <taxon>Sar</taxon>
        <taxon>Alveolata</taxon>
        <taxon>Apicomplexa</taxon>
        <taxon>Aconoidasida</taxon>
        <taxon>Piroplasmida</taxon>
        <taxon>Babesiidae</taxon>
        <taxon>Babesia</taxon>
    </lineage>
</organism>
<dbReference type="OrthoDB" id="365683at2759"/>